<dbReference type="InterPro" id="IPR003961">
    <property type="entry name" value="FN3_dom"/>
</dbReference>
<protein>
    <recommendedName>
        <fullName evidence="12">Ig-like domain-containing protein</fullName>
    </recommendedName>
</protein>
<evidence type="ECO:0000256" key="6">
    <source>
        <dbReference type="SAM" id="MobiDB-lite"/>
    </source>
</evidence>
<keyword evidence="7" id="KW-1133">Transmembrane helix</keyword>
<dbReference type="SMART" id="SM00369">
    <property type="entry name" value="LRR_TYP"/>
    <property type="match status" value="10"/>
</dbReference>
<gene>
    <name evidence="10" type="ORF">WMY93_027691</name>
</gene>
<dbReference type="FunFam" id="3.80.10.10:FF:000056">
    <property type="entry name" value="Leucine-rich repeat neuronal protein 1"/>
    <property type="match status" value="1"/>
</dbReference>
<dbReference type="PANTHER" id="PTHR24369:SF210">
    <property type="entry name" value="CHAOPTIN-RELATED"/>
    <property type="match status" value="1"/>
</dbReference>
<sequence>MVVQEEKRMEQVPQLICDSAEPEPILTIVETPATSALDLGVKGHSIEGSVEITPKNIGATETAVCAPCSSSSTSSSATTVPVSTTSESAPSRPKKPRGLELPSAPTLPPGLSLDKVNAAVNSLLAPGSGTNTLTPTVITSHALTPVLLTPSPLPSTIHFWSTLSPIAPRSPAKLSFQFPTNGSNQIHIPALSVDGLSTPVPRPLLCSIRDLIGLLPRGLLSYWLLRKPERGQAGGVQKEMLRIKRRKRTVPNFQRPGPGDSQSLPATDACFKVTRTSQFRRTAGAPKRGEKTRAARVLHSPSEVHTSGFSVSSLLPKCMMGSEVLLMLLSLVMSSVCSPVDMASSGGAVLCPLQCVCETRPWYTPQSVFHQANTVDCNELHLQRVPANVSTDTQVLLLQSNNISSISFELQSLTNLTELDLSQNHIKQVSSLELSSQTRLVTLYLEENRIEVLPDFCLRNLSSLEELYINHNQIRTIETWAFSGLTSLLRLHLNSNRLESIDSRWFDSLPALEILMLGENPVMVLKEGSFQSLPRLHSLVLASMGLQSVSPKAFAGLDCLESLSFYDNKLRSVPRDALKVLPNLKFLDLNRNPISRIKQGDFQDLLHLQEISVNNMELLQMVEPKSFQNLPELIKVEMCNNIHLSHLHPHTFSDVPWLRSLMVHSSSLSFLSPLLLSSLPSLKELSVHSNPLRCDCLQTWAAHLGNSSHLTLLEPTLTVCHAPLHLIGQQLQRCCLPQISSNVFPSVMNVSEGQPITIECWADADPAPQFYWVTPTGDKVSSEAIAAPIMSQKEPEGRGLSTMQRKHRVQEPGALVIDHAEASDTGTYTCVAWNAEGADTKSLSVFVELQNPERTTSSESSLEQSWLGSNSSNSLASLVVLAKVVHSQSVVLEWKLHPTKNKQDQNQEQDPPGTLPQFTAATVHIHNPHISYTAKVPADVQEYNLTHLLPSTLYHICLTISSAPSHSLSHAPSHTSCLNVTTKDSAFSVELVTSRHGGVAVAAILGSMFALCIMALLLFYMGRRRVVNLPQSHAHSLKKYMQHTTSIPLNELYPPLIMLWESEAEKDKEEKEEEHREEGHIDTSKTTYMW</sequence>
<feature type="compositionally biased region" description="Basic and acidic residues" evidence="6">
    <location>
        <begin position="1065"/>
        <end position="1083"/>
    </location>
</feature>
<dbReference type="InterPro" id="IPR013783">
    <property type="entry name" value="Ig-like_fold"/>
</dbReference>
<dbReference type="PROSITE" id="PS50835">
    <property type="entry name" value="IG_LIKE"/>
    <property type="match status" value="1"/>
</dbReference>
<evidence type="ECO:0000259" key="8">
    <source>
        <dbReference type="PROSITE" id="PS50835"/>
    </source>
</evidence>
<feature type="compositionally biased region" description="Low complexity" evidence="6">
    <location>
        <begin position="66"/>
        <end position="91"/>
    </location>
</feature>
<organism evidence="10 11">
    <name type="scientific">Mugilogobius chulae</name>
    <name type="common">yellowstripe goby</name>
    <dbReference type="NCBI Taxonomy" id="88201"/>
    <lineage>
        <taxon>Eukaryota</taxon>
        <taxon>Metazoa</taxon>
        <taxon>Chordata</taxon>
        <taxon>Craniata</taxon>
        <taxon>Vertebrata</taxon>
        <taxon>Euteleostomi</taxon>
        <taxon>Actinopterygii</taxon>
        <taxon>Neopterygii</taxon>
        <taxon>Teleostei</taxon>
        <taxon>Neoteleostei</taxon>
        <taxon>Acanthomorphata</taxon>
        <taxon>Gobiaria</taxon>
        <taxon>Gobiiformes</taxon>
        <taxon>Gobioidei</taxon>
        <taxon>Gobiidae</taxon>
        <taxon>Gobionellinae</taxon>
        <taxon>Mugilogobius</taxon>
    </lineage>
</organism>
<dbReference type="Proteomes" id="UP001460270">
    <property type="component" value="Unassembled WGS sequence"/>
</dbReference>
<dbReference type="SMART" id="SM00365">
    <property type="entry name" value="LRR_SD22"/>
    <property type="match status" value="4"/>
</dbReference>
<comment type="caution">
    <text evidence="10">The sequence shown here is derived from an EMBL/GenBank/DDBJ whole genome shotgun (WGS) entry which is preliminary data.</text>
</comment>
<dbReference type="Pfam" id="PF13855">
    <property type="entry name" value="LRR_8"/>
    <property type="match status" value="3"/>
</dbReference>
<dbReference type="PANTHER" id="PTHR24369">
    <property type="entry name" value="ANTIGEN BSP, PUTATIVE-RELATED"/>
    <property type="match status" value="1"/>
</dbReference>
<dbReference type="InterPro" id="IPR003599">
    <property type="entry name" value="Ig_sub"/>
</dbReference>
<dbReference type="InterPro" id="IPR036179">
    <property type="entry name" value="Ig-like_dom_sf"/>
</dbReference>
<evidence type="ECO:0000313" key="10">
    <source>
        <dbReference type="EMBL" id="KAK7884568.1"/>
    </source>
</evidence>
<dbReference type="InterPro" id="IPR032675">
    <property type="entry name" value="LRR_dom_sf"/>
</dbReference>
<dbReference type="SMART" id="SM00408">
    <property type="entry name" value="IGc2"/>
    <property type="match status" value="1"/>
</dbReference>
<dbReference type="InterPro" id="IPR003598">
    <property type="entry name" value="Ig_sub2"/>
</dbReference>
<accession>A0AAW0N3W1</accession>
<keyword evidence="1" id="KW-0433">Leucine-rich repeat</keyword>
<feature type="region of interest" description="Disordered" evidence="6">
    <location>
        <begin position="66"/>
        <end position="108"/>
    </location>
</feature>
<feature type="domain" description="Ig-like" evidence="8">
    <location>
        <begin position="737"/>
        <end position="844"/>
    </location>
</feature>
<dbReference type="AlphaFoldDB" id="A0AAW0N3W1"/>
<feature type="domain" description="Fibronectin type-III" evidence="9">
    <location>
        <begin position="876"/>
        <end position="985"/>
    </location>
</feature>
<dbReference type="Pfam" id="PF12799">
    <property type="entry name" value="LRR_4"/>
    <property type="match status" value="1"/>
</dbReference>
<dbReference type="SUPFAM" id="SSF52058">
    <property type="entry name" value="L domain-like"/>
    <property type="match status" value="1"/>
</dbReference>
<keyword evidence="7" id="KW-0472">Membrane</keyword>
<dbReference type="InterPro" id="IPR001611">
    <property type="entry name" value="Leu-rich_rpt"/>
</dbReference>
<evidence type="ECO:0000256" key="2">
    <source>
        <dbReference type="ARBA" id="ARBA00022729"/>
    </source>
</evidence>
<keyword evidence="3" id="KW-0677">Repeat</keyword>
<dbReference type="EMBL" id="JBBPFD010000020">
    <property type="protein sequence ID" value="KAK7884568.1"/>
    <property type="molecule type" value="Genomic_DNA"/>
</dbReference>
<name>A0AAW0N3W1_9GOBI</name>
<evidence type="ECO:0000256" key="5">
    <source>
        <dbReference type="ARBA" id="ARBA00023319"/>
    </source>
</evidence>
<dbReference type="InterPro" id="IPR050541">
    <property type="entry name" value="LRR_TM_domain-containing"/>
</dbReference>
<evidence type="ECO:0000313" key="11">
    <source>
        <dbReference type="Proteomes" id="UP001460270"/>
    </source>
</evidence>
<feature type="transmembrane region" description="Helical" evidence="7">
    <location>
        <begin position="998"/>
        <end position="1020"/>
    </location>
</feature>
<keyword evidence="11" id="KW-1185">Reference proteome</keyword>
<evidence type="ECO:0008006" key="12">
    <source>
        <dbReference type="Google" id="ProtNLM"/>
    </source>
</evidence>
<keyword evidence="4" id="KW-1015">Disulfide bond</keyword>
<dbReference type="PROSITE" id="PS50853">
    <property type="entry name" value="FN3"/>
    <property type="match status" value="1"/>
</dbReference>
<evidence type="ECO:0000259" key="9">
    <source>
        <dbReference type="PROSITE" id="PS50853"/>
    </source>
</evidence>
<keyword evidence="7" id="KW-0812">Transmembrane</keyword>
<evidence type="ECO:0000256" key="7">
    <source>
        <dbReference type="SAM" id="Phobius"/>
    </source>
</evidence>
<dbReference type="InterPro" id="IPR007110">
    <property type="entry name" value="Ig-like_dom"/>
</dbReference>
<dbReference type="Gene3D" id="2.60.40.10">
    <property type="entry name" value="Immunoglobulins"/>
    <property type="match status" value="1"/>
</dbReference>
<reference evidence="11" key="1">
    <citation type="submission" date="2024-04" db="EMBL/GenBank/DDBJ databases">
        <title>Salinicola lusitanus LLJ914,a marine bacterium isolated from the Okinawa Trough.</title>
        <authorList>
            <person name="Li J."/>
        </authorList>
    </citation>
    <scope>NUCLEOTIDE SEQUENCE [LARGE SCALE GENOMIC DNA]</scope>
</reference>
<dbReference type="Pfam" id="PF13927">
    <property type="entry name" value="Ig_3"/>
    <property type="match status" value="1"/>
</dbReference>
<dbReference type="Gene3D" id="3.80.10.10">
    <property type="entry name" value="Ribonuclease Inhibitor"/>
    <property type="match status" value="2"/>
</dbReference>
<feature type="region of interest" description="Disordered" evidence="6">
    <location>
        <begin position="1065"/>
        <end position="1090"/>
    </location>
</feature>
<keyword evidence="2" id="KW-0732">Signal</keyword>
<keyword evidence="5" id="KW-0393">Immunoglobulin domain</keyword>
<proteinExistence type="predicted"/>
<dbReference type="PROSITE" id="PS51450">
    <property type="entry name" value="LRR"/>
    <property type="match status" value="3"/>
</dbReference>
<dbReference type="SUPFAM" id="SSF48726">
    <property type="entry name" value="Immunoglobulin"/>
    <property type="match status" value="1"/>
</dbReference>
<evidence type="ECO:0000256" key="3">
    <source>
        <dbReference type="ARBA" id="ARBA00022737"/>
    </source>
</evidence>
<evidence type="ECO:0000256" key="4">
    <source>
        <dbReference type="ARBA" id="ARBA00023157"/>
    </source>
</evidence>
<dbReference type="InterPro" id="IPR025875">
    <property type="entry name" value="Leu-rich_rpt_4"/>
</dbReference>
<dbReference type="GO" id="GO:0005886">
    <property type="term" value="C:plasma membrane"/>
    <property type="evidence" value="ECO:0007669"/>
    <property type="project" value="TreeGrafter"/>
</dbReference>
<evidence type="ECO:0000256" key="1">
    <source>
        <dbReference type="ARBA" id="ARBA00022614"/>
    </source>
</evidence>
<dbReference type="SMART" id="SM00409">
    <property type="entry name" value="IG"/>
    <property type="match status" value="1"/>
</dbReference>
<dbReference type="InterPro" id="IPR003591">
    <property type="entry name" value="Leu-rich_rpt_typical-subtyp"/>
</dbReference>